<evidence type="ECO:0000256" key="15">
    <source>
        <dbReference type="SAM" id="SignalP"/>
    </source>
</evidence>
<protein>
    <recommendedName>
        <fullName evidence="18">ST6 N-acetylgalactosaminide alpha-2,6-sialyltransferase 4</fullName>
    </recommendedName>
</protein>
<keyword evidence="10" id="KW-0443">Lipid metabolism</keyword>
<reference evidence="16" key="1">
    <citation type="submission" date="2025-08" db="UniProtKB">
        <authorList>
            <consortium name="Ensembl"/>
        </authorList>
    </citation>
    <scope>IDENTIFICATION</scope>
</reference>
<keyword evidence="3" id="KW-0328">Glycosyltransferase</keyword>
<sequence>YTSPTQMLRWLCLLSLSLPLLFWFGHVITRTELSPAGRSTGLKGYTRIAPGRMHQFLDMHCSQCALVSSSGQMIRAGVGEEIDKIECVIRMNNAPTAGYKKDVGSRTSVRVVSHTSVPLLVKNELYYFRQSADTTYVFWGPERNMRQDGKGRIFNTLLKIAKKYPSVRIYVVTREKIQYCDRMFQKETGKNRMKTGAYLSTGFFTMILAIDMCDSVHVYGMIDNNYCSRANHSVVPYHYYEKNRINECKMYRVHEGTQRGGHRFITEKAIYAKWARRHRIDFKHPTWKRQDDHD</sequence>
<name>A0A3Q3VTA4_MOLML</name>
<dbReference type="InterPro" id="IPR001675">
    <property type="entry name" value="Glyco_trans_29"/>
</dbReference>
<keyword evidence="15" id="KW-0732">Signal</keyword>
<dbReference type="GO" id="GO:0001574">
    <property type="term" value="P:ganglioside biosynthetic process"/>
    <property type="evidence" value="ECO:0007669"/>
    <property type="project" value="TreeGrafter"/>
</dbReference>
<evidence type="ECO:0000256" key="11">
    <source>
        <dbReference type="ARBA" id="ARBA00023136"/>
    </source>
</evidence>
<dbReference type="GO" id="GO:0009311">
    <property type="term" value="P:oligosaccharide metabolic process"/>
    <property type="evidence" value="ECO:0007669"/>
    <property type="project" value="TreeGrafter"/>
</dbReference>
<keyword evidence="17" id="KW-1185">Reference proteome</keyword>
<evidence type="ECO:0000256" key="1">
    <source>
        <dbReference type="ARBA" id="ARBA00004323"/>
    </source>
</evidence>
<evidence type="ECO:0000256" key="8">
    <source>
        <dbReference type="ARBA" id="ARBA00022989"/>
    </source>
</evidence>
<evidence type="ECO:0000256" key="10">
    <source>
        <dbReference type="ARBA" id="ARBA00023098"/>
    </source>
</evidence>
<keyword evidence="5" id="KW-0812">Transmembrane</keyword>
<accession>A0A3Q3VTA4</accession>
<keyword evidence="4" id="KW-0808">Transferase</keyword>
<dbReference type="Pfam" id="PF00777">
    <property type="entry name" value="Glyco_transf_29"/>
    <property type="match status" value="1"/>
</dbReference>
<dbReference type="Gene3D" id="3.90.1480.20">
    <property type="entry name" value="Glycosyl transferase family 29"/>
    <property type="match status" value="1"/>
</dbReference>
<dbReference type="GO" id="GO:0001665">
    <property type="term" value="F:alpha-N-acetylgalactosaminide alpha-2,6-sialyltransferase activity"/>
    <property type="evidence" value="ECO:0007669"/>
    <property type="project" value="TreeGrafter"/>
</dbReference>
<evidence type="ECO:0000256" key="14">
    <source>
        <dbReference type="ARBA" id="ARBA00043744"/>
    </source>
</evidence>
<proteinExistence type="inferred from homology"/>
<keyword evidence="12" id="KW-1015">Disulfide bond</keyword>
<dbReference type="Proteomes" id="UP000261620">
    <property type="component" value="Unplaced"/>
</dbReference>
<reference evidence="16" key="2">
    <citation type="submission" date="2025-09" db="UniProtKB">
        <authorList>
            <consortium name="Ensembl"/>
        </authorList>
    </citation>
    <scope>IDENTIFICATION</scope>
</reference>
<dbReference type="STRING" id="94237.ENSMMOP00000005841"/>
<keyword evidence="8" id="KW-1133">Transmembrane helix</keyword>
<evidence type="ECO:0000256" key="6">
    <source>
        <dbReference type="ARBA" id="ARBA00022968"/>
    </source>
</evidence>
<dbReference type="AlphaFoldDB" id="A0A3Q3VTA4"/>
<keyword evidence="6" id="KW-0735">Signal-anchor</keyword>
<keyword evidence="13" id="KW-0325">Glycoprotein</keyword>
<evidence type="ECO:0000256" key="12">
    <source>
        <dbReference type="ARBA" id="ARBA00023157"/>
    </source>
</evidence>
<evidence type="ECO:0008006" key="18">
    <source>
        <dbReference type="Google" id="ProtNLM"/>
    </source>
</evidence>
<evidence type="ECO:0000256" key="7">
    <source>
        <dbReference type="ARBA" id="ARBA00022981"/>
    </source>
</evidence>
<evidence type="ECO:0000313" key="16">
    <source>
        <dbReference type="Ensembl" id="ENSMMOP00000005841.1"/>
    </source>
</evidence>
<feature type="signal peptide" evidence="15">
    <location>
        <begin position="1"/>
        <end position="29"/>
    </location>
</feature>
<dbReference type="PANTHER" id="PTHR45906:SF4">
    <property type="entry name" value="ALPHA-N-ACETYL-NEURAMINYL-2,3-BETA-GALACTOSYL-1,3-N-ACETYL-GALACTOSAMINIDE ALPHA-2,6-SIALYLTRANSFERASE"/>
    <property type="match status" value="1"/>
</dbReference>
<keyword evidence="7" id="KW-0730">Sialic acid</keyword>
<dbReference type="PANTHER" id="PTHR45906">
    <property type="entry name" value="ALPHA-N-ACETYL-NEURAMINYL-2,3-BETA-GALACTOSYL-1, 3-N-ACETYL-GALACTOSAMINIDE ALPHA-2,6-SIALYLTRANSFERASE-LIKE"/>
    <property type="match status" value="1"/>
</dbReference>
<comment type="subcellular location">
    <subcellularLocation>
        <location evidence="1">Golgi apparatus membrane</location>
        <topology evidence="1">Single-pass type II membrane protein</topology>
    </subcellularLocation>
</comment>
<dbReference type="InterPro" id="IPR038578">
    <property type="entry name" value="GT29-like_sf"/>
</dbReference>
<keyword evidence="9" id="KW-0333">Golgi apparatus</keyword>
<dbReference type="GO" id="GO:0000139">
    <property type="term" value="C:Golgi membrane"/>
    <property type="evidence" value="ECO:0007669"/>
    <property type="project" value="UniProtKB-SubCell"/>
</dbReference>
<evidence type="ECO:0000256" key="3">
    <source>
        <dbReference type="ARBA" id="ARBA00022676"/>
    </source>
</evidence>
<comment type="catalytic activity">
    <reaction evidence="14">
        <text>a ganglioside GM1b (d18:1(4E)) + CMP-N-acetyl-beta-neuraminate = a ganglioside GD1alpha (d18:1(4E)) + CMP + H(+)</text>
        <dbReference type="Rhea" id="RHEA:41968"/>
        <dbReference type="ChEBI" id="CHEBI:15378"/>
        <dbReference type="ChEBI" id="CHEBI:57812"/>
        <dbReference type="ChEBI" id="CHEBI:60377"/>
        <dbReference type="ChEBI" id="CHEBI:78568"/>
        <dbReference type="ChEBI" id="CHEBI:78569"/>
    </reaction>
    <physiologicalReaction direction="left-to-right" evidence="14">
        <dbReference type="Rhea" id="RHEA:41969"/>
    </physiologicalReaction>
</comment>
<evidence type="ECO:0000313" key="17">
    <source>
        <dbReference type="Proteomes" id="UP000261620"/>
    </source>
</evidence>
<evidence type="ECO:0000256" key="13">
    <source>
        <dbReference type="ARBA" id="ARBA00023180"/>
    </source>
</evidence>
<dbReference type="OMA" id="NECRMYK"/>
<evidence type="ECO:0000256" key="5">
    <source>
        <dbReference type="ARBA" id="ARBA00022692"/>
    </source>
</evidence>
<evidence type="ECO:0000256" key="9">
    <source>
        <dbReference type="ARBA" id="ARBA00023034"/>
    </source>
</evidence>
<feature type="chain" id="PRO_5018535214" description="ST6 N-acetylgalactosaminide alpha-2,6-sialyltransferase 4" evidence="15">
    <location>
        <begin position="30"/>
        <end position="294"/>
    </location>
</feature>
<evidence type="ECO:0000256" key="4">
    <source>
        <dbReference type="ARBA" id="ARBA00022679"/>
    </source>
</evidence>
<organism evidence="16 17">
    <name type="scientific">Mola mola</name>
    <name type="common">Ocean sunfish</name>
    <name type="synonym">Tetraodon mola</name>
    <dbReference type="NCBI Taxonomy" id="94237"/>
    <lineage>
        <taxon>Eukaryota</taxon>
        <taxon>Metazoa</taxon>
        <taxon>Chordata</taxon>
        <taxon>Craniata</taxon>
        <taxon>Vertebrata</taxon>
        <taxon>Euteleostomi</taxon>
        <taxon>Actinopterygii</taxon>
        <taxon>Neopterygii</taxon>
        <taxon>Teleostei</taxon>
        <taxon>Neoteleostei</taxon>
        <taxon>Acanthomorphata</taxon>
        <taxon>Eupercaria</taxon>
        <taxon>Tetraodontiformes</taxon>
        <taxon>Molidae</taxon>
        <taxon>Mola</taxon>
    </lineage>
</organism>
<keyword evidence="11" id="KW-0472">Membrane</keyword>
<dbReference type="Ensembl" id="ENSMMOT00000005946.1">
    <property type="protein sequence ID" value="ENSMMOP00000005841.1"/>
    <property type="gene ID" value="ENSMMOG00000004589.1"/>
</dbReference>
<comment type="similarity">
    <text evidence="2">Belongs to the glycosyltransferase 29 family.</text>
</comment>
<evidence type="ECO:0000256" key="2">
    <source>
        <dbReference type="ARBA" id="ARBA00006003"/>
    </source>
</evidence>